<dbReference type="EMBL" id="POUD01000020">
    <property type="protein sequence ID" value="PZG21014.1"/>
    <property type="molecule type" value="Genomic_DNA"/>
</dbReference>
<evidence type="ECO:0000313" key="2">
    <source>
        <dbReference type="Proteomes" id="UP000249304"/>
    </source>
</evidence>
<accession>A0A2W2G299</accession>
<dbReference type="Proteomes" id="UP000249304">
    <property type="component" value="Unassembled WGS sequence"/>
</dbReference>
<sequence>MGDVVLVRPGERIGADGGGLIAVLGVRRPAPALGGAGHGGFTVVVGLNGLRLLRGAAWRRAMGSGARPAPPGRGR</sequence>
<comment type="caution">
    <text evidence="1">The sequence shown here is derived from an EMBL/GenBank/DDBJ whole genome shotgun (WGS) entry which is preliminary data.</text>
</comment>
<proteinExistence type="predicted"/>
<dbReference type="AlphaFoldDB" id="A0A2W2G299"/>
<protein>
    <submittedName>
        <fullName evidence="1">Uncharacterized protein</fullName>
    </submittedName>
</protein>
<gene>
    <name evidence="1" type="ORF">C1J01_07700</name>
</gene>
<name>A0A2W2G299_9ACTN</name>
<keyword evidence="2" id="KW-1185">Reference proteome</keyword>
<organism evidence="1 2">
    <name type="scientific">Nonomuraea aridisoli</name>
    <dbReference type="NCBI Taxonomy" id="2070368"/>
    <lineage>
        <taxon>Bacteria</taxon>
        <taxon>Bacillati</taxon>
        <taxon>Actinomycetota</taxon>
        <taxon>Actinomycetes</taxon>
        <taxon>Streptosporangiales</taxon>
        <taxon>Streptosporangiaceae</taxon>
        <taxon>Nonomuraea</taxon>
    </lineage>
</organism>
<evidence type="ECO:0000313" key="1">
    <source>
        <dbReference type="EMBL" id="PZG21014.1"/>
    </source>
</evidence>
<reference evidence="1 2" key="1">
    <citation type="submission" date="2018-01" db="EMBL/GenBank/DDBJ databases">
        <title>Draft genome sequence of Nonomuraea sp. KC333.</title>
        <authorList>
            <person name="Sahin N."/>
            <person name="Saygin H."/>
            <person name="Ay H."/>
        </authorList>
    </citation>
    <scope>NUCLEOTIDE SEQUENCE [LARGE SCALE GENOMIC DNA]</scope>
    <source>
        <strain evidence="1 2">KC333</strain>
    </source>
</reference>